<keyword evidence="6" id="KW-0808">Transferase</keyword>
<feature type="domain" description="Protein kinase" evidence="15">
    <location>
        <begin position="39"/>
        <end position="311"/>
    </location>
</feature>
<dbReference type="Proteomes" id="UP000662931">
    <property type="component" value="Chromosome 4"/>
</dbReference>
<dbReference type="Gene3D" id="1.10.510.10">
    <property type="entry name" value="Transferase(Phosphotransferase) domain 1"/>
    <property type="match status" value="1"/>
</dbReference>
<evidence type="ECO:0000256" key="9">
    <source>
        <dbReference type="ARBA" id="ARBA00022840"/>
    </source>
</evidence>
<proteinExistence type="inferred from homology"/>
<dbReference type="CDD" id="cd22249">
    <property type="entry name" value="UDM1_RNF168_RNF169-like"/>
    <property type="match status" value="1"/>
</dbReference>
<feature type="region of interest" description="Disordered" evidence="14">
    <location>
        <begin position="73"/>
        <end position="92"/>
    </location>
</feature>
<feature type="compositionally biased region" description="Basic and acidic residues" evidence="14">
    <location>
        <begin position="911"/>
        <end position="920"/>
    </location>
</feature>
<evidence type="ECO:0000256" key="10">
    <source>
        <dbReference type="ARBA" id="ARBA00023054"/>
    </source>
</evidence>
<keyword evidence="9 13" id="KW-0067">ATP-binding</keyword>
<feature type="region of interest" description="Disordered" evidence="14">
    <location>
        <begin position="15"/>
        <end position="38"/>
    </location>
</feature>
<feature type="compositionally biased region" description="Polar residues" evidence="14">
    <location>
        <begin position="409"/>
        <end position="441"/>
    </location>
</feature>
<dbReference type="GO" id="GO:0001558">
    <property type="term" value="P:regulation of cell growth"/>
    <property type="evidence" value="ECO:0007669"/>
    <property type="project" value="UniProtKB-ARBA"/>
</dbReference>
<keyword evidence="10" id="KW-0175">Coiled coil</keyword>
<feature type="region of interest" description="Disordered" evidence="14">
    <location>
        <begin position="994"/>
        <end position="1155"/>
    </location>
</feature>
<keyword evidence="17" id="KW-1185">Reference proteome</keyword>
<dbReference type="PANTHER" id="PTHR24346:SF110">
    <property type="entry name" value="NON-SPECIFIC SERINE_THREONINE PROTEIN KINASE"/>
    <property type="match status" value="1"/>
</dbReference>
<keyword evidence="8" id="KW-0418">Kinase</keyword>
<feature type="region of interest" description="Disordered" evidence="14">
    <location>
        <begin position="911"/>
        <end position="955"/>
    </location>
</feature>
<feature type="region of interest" description="Disordered" evidence="14">
    <location>
        <begin position="781"/>
        <end position="834"/>
    </location>
</feature>
<comment type="similarity">
    <text evidence="2">Belongs to the protein kinase superfamily. CAMK Ser/Thr protein kinase family. NIM1 subfamily.</text>
</comment>
<keyword evidence="7 13" id="KW-0547">Nucleotide-binding</keyword>
<feature type="compositionally biased region" description="Polar residues" evidence="14">
    <location>
        <begin position="1013"/>
        <end position="1028"/>
    </location>
</feature>
<dbReference type="GO" id="GO:0005524">
    <property type="term" value="F:ATP binding"/>
    <property type="evidence" value="ECO:0007669"/>
    <property type="project" value="UniProtKB-UniRule"/>
</dbReference>
<feature type="compositionally biased region" description="Basic and acidic residues" evidence="14">
    <location>
        <begin position="781"/>
        <end position="811"/>
    </location>
</feature>
<dbReference type="Pfam" id="PF00069">
    <property type="entry name" value="Pkinase"/>
    <property type="match status" value="1"/>
</dbReference>
<feature type="compositionally biased region" description="Acidic residues" evidence="14">
    <location>
        <begin position="812"/>
        <end position="823"/>
    </location>
</feature>
<protein>
    <recommendedName>
        <fullName evidence="3">non-specific serine/threonine protein kinase</fullName>
        <ecNumber evidence="3">2.7.11.1</ecNumber>
    </recommendedName>
</protein>
<dbReference type="SMART" id="SM00220">
    <property type="entry name" value="S_TKc"/>
    <property type="match status" value="1"/>
</dbReference>
<accession>A0A875S8W8</accession>
<dbReference type="GO" id="GO:0030447">
    <property type="term" value="P:filamentous growth"/>
    <property type="evidence" value="ECO:0007669"/>
    <property type="project" value="UniProtKB-ARBA"/>
</dbReference>
<evidence type="ECO:0000256" key="14">
    <source>
        <dbReference type="SAM" id="MobiDB-lite"/>
    </source>
</evidence>
<dbReference type="InterPro" id="IPR011009">
    <property type="entry name" value="Kinase-like_dom_sf"/>
</dbReference>
<dbReference type="GO" id="GO:0060258">
    <property type="term" value="P:negative regulation of filamentous growth"/>
    <property type="evidence" value="ECO:0007669"/>
    <property type="project" value="UniProtKB-ARBA"/>
</dbReference>
<dbReference type="FunFam" id="1.10.510.10:FF:000394">
    <property type="entry name" value="Serine/threonine-protein kinase HSL1"/>
    <property type="match status" value="1"/>
</dbReference>
<evidence type="ECO:0000313" key="17">
    <source>
        <dbReference type="Proteomes" id="UP000662931"/>
    </source>
</evidence>
<feature type="binding site" evidence="13">
    <location>
        <position position="68"/>
    </location>
    <ligand>
        <name>ATP</name>
        <dbReference type="ChEBI" id="CHEBI:30616"/>
    </ligand>
</feature>
<evidence type="ECO:0000256" key="5">
    <source>
        <dbReference type="ARBA" id="ARBA00022553"/>
    </source>
</evidence>
<dbReference type="Gene3D" id="3.30.310.220">
    <property type="entry name" value="Fungal kinase associated-1 domain"/>
    <property type="match status" value="1"/>
</dbReference>
<dbReference type="GO" id="GO:0005935">
    <property type="term" value="C:cellular bud neck"/>
    <property type="evidence" value="ECO:0007669"/>
    <property type="project" value="UniProtKB-SubCell"/>
</dbReference>
<feature type="compositionally biased region" description="Low complexity" evidence="14">
    <location>
        <begin position="456"/>
        <end position="466"/>
    </location>
</feature>
<evidence type="ECO:0000256" key="12">
    <source>
        <dbReference type="ARBA" id="ARBA00048679"/>
    </source>
</evidence>
<evidence type="ECO:0000313" key="16">
    <source>
        <dbReference type="EMBL" id="QPG77323.1"/>
    </source>
</evidence>
<dbReference type="InterPro" id="IPR000719">
    <property type="entry name" value="Prot_kinase_dom"/>
</dbReference>
<feature type="region of interest" description="Disordered" evidence="14">
    <location>
        <begin position="641"/>
        <end position="677"/>
    </location>
</feature>
<dbReference type="InterPro" id="IPR031850">
    <property type="entry name" value="Fungal_KA1_dom"/>
</dbReference>
<evidence type="ECO:0000256" key="2">
    <source>
        <dbReference type="ARBA" id="ARBA00010791"/>
    </source>
</evidence>
<dbReference type="GO" id="GO:0005940">
    <property type="term" value="C:septin ring"/>
    <property type="evidence" value="ECO:0007669"/>
    <property type="project" value="UniProtKB-ARBA"/>
</dbReference>
<keyword evidence="5" id="KW-0597">Phosphoprotein</keyword>
<feature type="compositionally biased region" description="Basic residues" evidence="14">
    <location>
        <begin position="644"/>
        <end position="677"/>
    </location>
</feature>
<feature type="compositionally biased region" description="Basic and acidic residues" evidence="14">
    <location>
        <begin position="1063"/>
        <end position="1082"/>
    </location>
</feature>
<evidence type="ECO:0000256" key="1">
    <source>
        <dbReference type="ARBA" id="ARBA00004266"/>
    </source>
</evidence>
<evidence type="ECO:0000256" key="4">
    <source>
        <dbReference type="ARBA" id="ARBA00022527"/>
    </source>
</evidence>
<dbReference type="EC" id="2.7.11.1" evidence="3"/>
<dbReference type="PANTHER" id="PTHR24346">
    <property type="entry name" value="MAP/MICROTUBULE AFFINITY-REGULATING KINASE"/>
    <property type="match status" value="1"/>
</dbReference>
<dbReference type="InterPro" id="IPR008271">
    <property type="entry name" value="Ser/Thr_kinase_AS"/>
</dbReference>
<dbReference type="SUPFAM" id="SSF56112">
    <property type="entry name" value="Protein kinase-like (PK-like)"/>
    <property type="match status" value="1"/>
</dbReference>
<dbReference type="GeneID" id="62198132"/>
<dbReference type="PROSITE" id="PS00107">
    <property type="entry name" value="PROTEIN_KINASE_ATP"/>
    <property type="match status" value="1"/>
</dbReference>
<evidence type="ECO:0000259" key="15">
    <source>
        <dbReference type="PROSITE" id="PS50011"/>
    </source>
</evidence>
<dbReference type="Pfam" id="PF16797">
    <property type="entry name" value="Fungal_KA1"/>
    <property type="match status" value="1"/>
</dbReference>
<evidence type="ECO:0000256" key="13">
    <source>
        <dbReference type="PROSITE-ProRule" id="PRU10141"/>
    </source>
</evidence>
<feature type="region of interest" description="Disordered" evidence="14">
    <location>
        <begin position="735"/>
        <end position="754"/>
    </location>
</feature>
<dbReference type="OrthoDB" id="504170at2759"/>
<gene>
    <name evidence="16" type="ORF">FOA43_004732</name>
</gene>
<feature type="compositionally biased region" description="Polar residues" evidence="14">
    <location>
        <begin position="73"/>
        <end position="86"/>
    </location>
</feature>
<evidence type="ECO:0000256" key="6">
    <source>
        <dbReference type="ARBA" id="ARBA00022679"/>
    </source>
</evidence>
<feature type="compositionally biased region" description="Basic residues" evidence="14">
    <location>
        <begin position="1126"/>
        <end position="1136"/>
    </location>
</feature>
<organism evidence="16 17">
    <name type="scientific">Eeniella nana</name>
    <name type="common">Yeast</name>
    <name type="synonym">Brettanomyces nanus</name>
    <dbReference type="NCBI Taxonomy" id="13502"/>
    <lineage>
        <taxon>Eukaryota</taxon>
        <taxon>Fungi</taxon>
        <taxon>Dikarya</taxon>
        <taxon>Ascomycota</taxon>
        <taxon>Saccharomycotina</taxon>
        <taxon>Pichiomycetes</taxon>
        <taxon>Pichiales</taxon>
        <taxon>Pichiaceae</taxon>
        <taxon>Brettanomyces</taxon>
    </lineage>
</organism>
<dbReference type="CDD" id="cd12194">
    <property type="entry name" value="Kcc4p_like_C"/>
    <property type="match status" value="1"/>
</dbReference>
<dbReference type="KEGG" id="bnn:FOA43_004732"/>
<dbReference type="InterPro" id="IPR017441">
    <property type="entry name" value="Protein_kinase_ATP_BS"/>
</dbReference>
<dbReference type="EMBL" id="CP064815">
    <property type="protein sequence ID" value="QPG77323.1"/>
    <property type="molecule type" value="Genomic_DNA"/>
</dbReference>
<keyword evidence="4" id="KW-0723">Serine/threonine-protein kinase</keyword>
<dbReference type="AlphaFoldDB" id="A0A875S8W8"/>
<dbReference type="CDD" id="cd14081">
    <property type="entry name" value="STKc_BRSK1_2"/>
    <property type="match status" value="1"/>
</dbReference>
<feature type="compositionally biased region" description="Basic and acidic residues" evidence="14">
    <location>
        <begin position="1137"/>
        <end position="1151"/>
    </location>
</feature>
<sequence>MFYFKHPSFASSYVSSSALSGSNTPRTPKHHHPVKIGPWKLGPTLGKGATSRVFLATNAHTGQKAAVKVVSKSSLNSDGGSTNGDSNDADGDRGCDSAGLSYGIEREIIIMKLLNHPNVLRLYDVWETEKALYLVLEYVEGGELFDLLVESGPLPERTAVVFFRQIIMGASYCHSLGICHRDLKPENLLLDRDYNIKIADFGMAALESTDRLLETSCGSPHYAAPEIVSGLRYHGAASDVWSCGVILFALLTGRLPFDDENIRDLLLKVQKGKYEIVEEVSQEARDLVSKMLTVDPEKRIRTRDILFHPLLLKYFGSPEDLADYKELPAPGSATHPVAKTAEGIDKHILENLVTLWHGRSEQDIVQSLLNPEQNSEKTFYSLLLRYRHDHSERGTDSLVRSSSIISRATTINSGNSNGRRISHSRTSFTASSAHNRSISFQSSHSRHIGSPGSGSGSVTRSSSTSIPPLPEGETYNEYLRSANKRQSSLRNSMLLANVNEDETKDDNATETPDTATVVECSNVASDSVDTGATIGSANFRSSARNSMLYNESGSNRNSIIRSRRTSGIRNSVTTKLLYTYAKLAAEEEKNKKSVQEYGRRTSADFGKLCDVLFGSDSKANTAIPNSESMATINAIVFDGSSSRRNSRANRRSSKSASKRYSRISHGSRRSVITKHNSARKLSQLLEGSSKLRLPSATSAEGKRASSNPIERISRILNARDIDQFERRAISELNVDRPISGGVPPPKPASKLDPRYRAYHEYELTVERENAIKAEIERKKNELKAKKEAEEKVRREQEQQMRRDEERQRQDQDAEQAEQDDDEENRLGNRSLDASGLGASAVDRAFGKPLGYSGTIHQRRVPTRISDVVIPEVTRRSKAFPNEKRYSVLSLYSTRESSKRLSFYLKELDEELNKSPSKMEPRLSMQEEEEETAADIHLQRDVPDVPTETSLDELDDTVDMRLSLDHLEYPRSSKRYSHTSGTSDDLCFVDKNKSKRQSLKLNESTTPRLGYKASRNSLISNSGEDSNAYKNLRIPEIPGSPIKKDRKIKSQKTDFEIYADEEGQDKKDQENQRNNHKQSETAERSLPSLPEPKEKRKRAAAKKESQKKALRPTDGNKQGKSSSRKTSFFRRLSHKKPTQKENAELDKEESTADRQGSFSRMFKRIFSSESEKSQVLSTKLQKQELYEAMKSLLSSWTRHGVTDLTFDENFNRINATVAKKNAMNVKPCKFVCKVLSEDNMWKPEAHSQVVFTPVNGSSKTFKKLANEIQIIFKKESVFVE</sequence>
<evidence type="ECO:0000256" key="11">
    <source>
        <dbReference type="ARBA" id="ARBA00047899"/>
    </source>
</evidence>
<reference evidence="16" key="1">
    <citation type="submission" date="2020-10" db="EMBL/GenBank/DDBJ databases">
        <authorList>
            <person name="Roach M.J.R."/>
        </authorList>
    </citation>
    <scope>NUCLEOTIDE SEQUENCE</scope>
    <source>
        <strain evidence="16">CBS 1945</strain>
    </source>
</reference>
<dbReference type="PROSITE" id="PS50011">
    <property type="entry name" value="PROTEIN_KINASE_DOM"/>
    <property type="match status" value="1"/>
</dbReference>
<dbReference type="PROSITE" id="PS00108">
    <property type="entry name" value="PROTEIN_KINASE_ST"/>
    <property type="match status" value="1"/>
</dbReference>
<dbReference type="RefSeq" id="XP_038780888.1">
    <property type="nucleotide sequence ID" value="XM_038924960.1"/>
</dbReference>
<comment type="subcellular location">
    <subcellularLocation>
        <location evidence="1">Bud neck</location>
    </subcellularLocation>
</comment>
<evidence type="ECO:0000256" key="8">
    <source>
        <dbReference type="ARBA" id="ARBA00022777"/>
    </source>
</evidence>
<comment type="catalytic activity">
    <reaction evidence="12">
        <text>L-seryl-[protein] + ATP = O-phospho-L-seryl-[protein] + ADP + H(+)</text>
        <dbReference type="Rhea" id="RHEA:17989"/>
        <dbReference type="Rhea" id="RHEA-COMP:9863"/>
        <dbReference type="Rhea" id="RHEA-COMP:11604"/>
        <dbReference type="ChEBI" id="CHEBI:15378"/>
        <dbReference type="ChEBI" id="CHEBI:29999"/>
        <dbReference type="ChEBI" id="CHEBI:30616"/>
        <dbReference type="ChEBI" id="CHEBI:83421"/>
        <dbReference type="ChEBI" id="CHEBI:456216"/>
        <dbReference type="EC" id="2.7.11.1"/>
    </reaction>
</comment>
<evidence type="ECO:0000256" key="7">
    <source>
        <dbReference type="ARBA" id="ARBA00022741"/>
    </source>
</evidence>
<dbReference type="GO" id="GO:0004674">
    <property type="term" value="F:protein serine/threonine kinase activity"/>
    <property type="evidence" value="ECO:0007669"/>
    <property type="project" value="UniProtKB-KW"/>
</dbReference>
<name>A0A875S8W8_EENNA</name>
<comment type="catalytic activity">
    <reaction evidence="11">
        <text>L-threonyl-[protein] + ATP = O-phospho-L-threonyl-[protein] + ADP + H(+)</text>
        <dbReference type="Rhea" id="RHEA:46608"/>
        <dbReference type="Rhea" id="RHEA-COMP:11060"/>
        <dbReference type="Rhea" id="RHEA-COMP:11605"/>
        <dbReference type="ChEBI" id="CHEBI:15378"/>
        <dbReference type="ChEBI" id="CHEBI:30013"/>
        <dbReference type="ChEBI" id="CHEBI:30616"/>
        <dbReference type="ChEBI" id="CHEBI:61977"/>
        <dbReference type="ChEBI" id="CHEBI:456216"/>
        <dbReference type="EC" id="2.7.11.1"/>
    </reaction>
</comment>
<dbReference type="GO" id="GO:0035556">
    <property type="term" value="P:intracellular signal transduction"/>
    <property type="evidence" value="ECO:0007669"/>
    <property type="project" value="TreeGrafter"/>
</dbReference>
<feature type="region of interest" description="Disordered" evidence="14">
    <location>
        <begin position="409"/>
        <end position="474"/>
    </location>
</feature>
<evidence type="ECO:0000256" key="3">
    <source>
        <dbReference type="ARBA" id="ARBA00012513"/>
    </source>
</evidence>
<dbReference type="InterPro" id="IPR043024">
    <property type="entry name" value="KA1_sf_fungal"/>
</dbReference>